<dbReference type="RefSeq" id="WP_036097889.1">
    <property type="nucleotide sequence ID" value="NZ_AODF01000027.1"/>
</dbReference>
<dbReference type="PANTHER" id="PTHR32347">
    <property type="entry name" value="EFFLUX SYSTEM COMPONENT YKNX-RELATED"/>
    <property type="match status" value="1"/>
</dbReference>
<dbReference type="InterPro" id="IPR058627">
    <property type="entry name" value="MdtA-like_C"/>
</dbReference>
<accession>A0ABN0RD90</accession>
<sequence>MKKWVKWLIAIIVIVVLAGAIIVFLTMGKDTNTSKTSDNVEVTVKQGEMKINATAAGVVSAENQAAPNYDKLNLQVQMDELDIPNVKVGQEVKVNITALPDKAITGKVEKIAEQGQVQNGVSSFPVVISLDNVKDLKAGMTADASILVHEKANAIYLPIEAVQKDDNDKYYVMIPKKDKNGKTTKEKKFVETGLHNEDNIEITKGLAKGDKVILPSKKTSTLAGV</sequence>
<dbReference type="Gene3D" id="2.40.30.170">
    <property type="match status" value="1"/>
</dbReference>
<evidence type="ECO:0000256" key="3">
    <source>
        <dbReference type="SAM" id="Phobius"/>
    </source>
</evidence>
<proteinExistence type="predicted"/>
<feature type="domain" description="YknX-like beta-barrel" evidence="5">
    <location>
        <begin position="75"/>
        <end position="143"/>
    </location>
</feature>
<keyword evidence="2" id="KW-0175">Coiled coil</keyword>
<comment type="caution">
    <text evidence="6">The sequence shown here is derived from an EMBL/GenBank/DDBJ whole genome shotgun (WGS) entry which is preliminary data.</text>
</comment>
<organism evidence="6 7">
    <name type="scientific">Listeria floridensis FSL S10-1187</name>
    <dbReference type="NCBI Taxonomy" id="1265817"/>
    <lineage>
        <taxon>Bacteria</taxon>
        <taxon>Bacillati</taxon>
        <taxon>Bacillota</taxon>
        <taxon>Bacilli</taxon>
        <taxon>Bacillales</taxon>
        <taxon>Listeriaceae</taxon>
        <taxon>Listeria</taxon>
    </lineage>
</organism>
<feature type="domain" description="Multidrug resistance protein MdtA-like C-terminal permuted SH3" evidence="4">
    <location>
        <begin position="153"/>
        <end position="213"/>
    </location>
</feature>
<protein>
    <recommendedName>
        <fullName evidence="8">Cation efflux system protein CusB domain-containing protein</fullName>
    </recommendedName>
</protein>
<keyword evidence="3" id="KW-0812">Transmembrane</keyword>
<evidence type="ECO:0000256" key="1">
    <source>
        <dbReference type="ARBA" id="ARBA00004196"/>
    </source>
</evidence>
<gene>
    <name evidence="6" type="ORF">MFLO_11759</name>
</gene>
<evidence type="ECO:0000313" key="6">
    <source>
        <dbReference type="EMBL" id="EUJ28823.1"/>
    </source>
</evidence>
<keyword evidence="7" id="KW-1185">Reference proteome</keyword>
<dbReference type="InterPro" id="IPR058636">
    <property type="entry name" value="Beta-barrel_YknX"/>
</dbReference>
<evidence type="ECO:0000259" key="4">
    <source>
        <dbReference type="Pfam" id="PF25967"/>
    </source>
</evidence>
<evidence type="ECO:0000256" key="2">
    <source>
        <dbReference type="ARBA" id="ARBA00023054"/>
    </source>
</evidence>
<dbReference type="Pfam" id="PF25990">
    <property type="entry name" value="Beta-barrel_YknX"/>
    <property type="match status" value="1"/>
</dbReference>
<evidence type="ECO:0000313" key="7">
    <source>
        <dbReference type="Proteomes" id="UP000019249"/>
    </source>
</evidence>
<reference evidence="6 7" key="1">
    <citation type="journal article" date="2014" name="Int. J. Syst. Evol. Microbiol.">
        <title>Listeria floridensis sp. nov., Listeria aquatica sp. nov., Listeria cornellensis sp. nov., Listeria riparia sp. nov. and Listeria grandensis sp. nov., from agricultural and natural environments.</title>
        <authorList>
            <person name="den Bakker H.C."/>
            <person name="Warchocki S."/>
            <person name="Wright E.M."/>
            <person name="Allred A.F."/>
            <person name="Ahlstrom C."/>
            <person name="Manuel C.S."/>
            <person name="Stasiewicz M.J."/>
            <person name="Burrell A."/>
            <person name="Roof S."/>
            <person name="Strawn L."/>
            <person name="Fortes E.D."/>
            <person name="Nightingale K.K."/>
            <person name="Kephart D."/>
            <person name="Wiedmann M."/>
        </authorList>
    </citation>
    <scope>NUCLEOTIDE SEQUENCE [LARGE SCALE GENOMIC DNA]</scope>
    <source>
        <strain evidence="6 7">FSL S10-1187</strain>
    </source>
</reference>
<dbReference type="PANTHER" id="PTHR32347:SF14">
    <property type="entry name" value="EFFLUX SYSTEM COMPONENT YKNX-RELATED"/>
    <property type="match status" value="1"/>
</dbReference>
<dbReference type="Proteomes" id="UP000019249">
    <property type="component" value="Unassembled WGS sequence"/>
</dbReference>
<feature type="transmembrane region" description="Helical" evidence="3">
    <location>
        <begin position="7"/>
        <end position="27"/>
    </location>
</feature>
<keyword evidence="3" id="KW-1133">Transmembrane helix</keyword>
<comment type="subcellular location">
    <subcellularLocation>
        <location evidence="1">Cell envelope</location>
    </subcellularLocation>
</comment>
<dbReference type="Pfam" id="PF25967">
    <property type="entry name" value="RND-MFP_C"/>
    <property type="match status" value="1"/>
</dbReference>
<dbReference type="InterPro" id="IPR050465">
    <property type="entry name" value="UPF0194_transport"/>
</dbReference>
<dbReference type="Gene3D" id="2.40.420.20">
    <property type="match status" value="1"/>
</dbReference>
<keyword evidence="3" id="KW-0472">Membrane</keyword>
<evidence type="ECO:0000259" key="5">
    <source>
        <dbReference type="Pfam" id="PF25990"/>
    </source>
</evidence>
<evidence type="ECO:0008006" key="8">
    <source>
        <dbReference type="Google" id="ProtNLM"/>
    </source>
</evidence>
<name>A0ABN0RD90_9LIST</name>
<dbReference type="EMBL" id="AODF01000027">
    <property type="protein sequence ID" value="EUJ28823.1"/>
    <property type="molecule type" value="Genomic_DNA"/>
</dbReference>